<comment type="caution">
    <text evidence="15">The sequence shown here is derived from an EMBL/GenBank/DDBJ whole genome shotgun (WGS) entry which is preliminary data.</text>
</comment>
<dbReference type="GO" id="GO:0005506">
    <property type="term" value="F:iron ion binding"/>
    <property type="evidence" value="ECO:0007669"/>
    <property type="project" value="InterPro"/>
</dbReference>
<comment type="cofactor">
    <cofactor evidence="1 13">
        <name>heme</name>
        <dbReference type="ChEBI" id="CHEBI:30413"/>
    </cofactor>
</comment>
<organism evidence="15 16">
    <name type="scientific">Steccherinum ochraceum</name>
    <dbReference type="NCBI Taxonomy" id="92696"/>
    <lineage>
        <taxon>Eukaryota</taxon>
        <taxon>Fungi</taxon>
        <taxon>Dikarya</taxon>
        <taxon>Basidiomycota</taxon>
        <taxon>Agaricomycotina</taxon>
        <taxon>Agaricomycetes</taxon>
        <taxon>Polyporales</taxon>
        <taxon>Steccherinaceae</taxon>
        <taxon>Steccherinum</taxon>
    </lineage>
</organism>
<protein>
    <recommendedName>
        <fullName evidence="17">Cytochrome P450</fullName>
    </recommendedName>
</protein>
<dbReference type="EMBL" id="RWJN01000129">
    <property type="protein sequence ID" value="TCD66583.1"/>
    <property type="molecule type" value="Genomic_DNA"/>
</dbReference>
<dbReference type="GO" id="GO:0004497">
    <property type="term" value="F:monooxygenase activity"/>
    <property type="evidence" value="ECO:0007669"/>
    <property type="project" value="UniProtKB-KW"/>
</dbReference>
<keyword evidence="10 13" id="KW-0408">Iron</keyword>
<evidence type="ECO:0000256" key="9">
    <source>
        <dbReference type="ARBA" id="ARBA00023002"/>
    </source>
</evidence>
<keyword evidence="12" id="KW-0472">Membrane</keyword>
<keyword evidence="6" id="KW-0812">Transmembrane</keyword>
<keyword evidence="16" id="KW-1185">Reference proteome</keyword>
<dbReference type="GO" id="GO:0020037">
    <property type="term" value="F:heme binding"/>
    <property type="evidence" value="ECO:0007669"/>
    <property type="project" value="InterPro"/>
</dbReference>
<evidence type="ECO:0000313" key="15">
    <source>
        <dbReference type="EMBL" id="TCD66583.1"/>
    </source>
</evidence>
<accession>A0A4R0RIG2</accession>
<dbReference type="InterPro" id="IPR050364">
    <property type="entry name" value="Cytochrome_P450_fung"/>
</dbReference>
<dbReference type="PRINTS" id="PR00463">
    <property type="entry name" value="EP450I"/>
</dbReference>
<dbReference type="PANTHER" id="PTHR46300">
    <property type="entry name" value="P450, PUTATIVE (EUROFUNG)-RELATED-RELATED"/>
    <property type="match status" value="1"/>
</dbReference>
<dbReference type="GO" id="GO:0016705">
    <property type="term" value="F:oxidoreductase activity, acting on paired donors, with incorporation or reduction of molecular oxygen"/>
    <property type="evidence" value="ECO:0007669"/>
    <property type="project" value="InterPro"/>
</dbReference>
<evidence type="ECO:0000256" key="7">
    <source>
        <dbReference type="ARBA" id="ARBA00022723"/>
    </source>
</evidence>
<name>A0A4R0RIG2_9APHY</name>
<dbReference type="PROSITE" id="PS00086">
    <property type="entry name" value="CYTOCHROME_P450"/>
    <property type="match status" value="1"/>
</dbReference>
<sequence>MFESINGLDVFVTVIAVYIVYRSYHSSSHGPLPPGPKGLPLIGNLDLPQTYFWTKYAEIGQTYGDIWSTSALGRRFVILNSRRHLIDMLEKRHAIYDDRHDVHMITEIAGWNQATVFMPPNAEWKDQRKHFSRMFGTRTLMAKWQDTQMWETRRFVRNVMRKPEALEDHIRYWAGAMILKIVYGYDIKPGHDPLVEIVDEAMSQWIYLSRPGAYMVDFFPWLAYIPSWFPGATFKREGKKFRKTLDDLIHEPFKIVQAQMNQGTAPPSYVSNILSADDYTPDQEWSVKASAATVGAAGADTTATQVHGFFLVMLLWPDAQRKAQEEIDRVVGTDRLPTFSDRDRLPYVEALLKECLRLHTSVPISGPRRALQDDVQDGYFIPKGSLIQPNPWAIAHDPELYPDPLNLVPERWLVDDPPPHPREYIFGFGRRICPGMIMADTSFWIASVLTLALLDINPTKDSPKAGAFTHGEGGLLDGKTICHPKPFSCSITPRSRKAEELILAVEHEEA</sequence>
<dbReference type="Pfam" id="PF00067">
    <property type="entry name" value="p450"/>
    <property type="match status" value="1"/>
</dbReference>
<dbReference type="GO" id="GO:0016020">
    <property type="term" value="C:membrane"/>
    <property type="evidence" value="ECO:0007669"/>
    <property type="project" value="UniProtKB-SubCell"/>
</dbReference>
<dbReference type="InterPro" id="IPR001128">
    <property type="entry name" value="Cyt_P450"/>
</dbReference>
<dbReference type="SUPFAM" id="SSF48264">
    <property type="entry name" value="Cytochrome P450"/>
    <property type="match status" value="1"/>
</dbReference>
<dbReference type="InterPro" id="IPR002401">
    <property type="entry name" value="Cyt_P450_E_grp-I"/>
</dbReference>
<dbReference type="STRING" id="92696.A0A4R0RIG2"/>
<evidence type="ECO:0000256" key="4">
    <source>
        <dbReference type="ARBA" id="ARBA00010617"/>
    </source>
</evidence>
<keyword evidence="9 14" id="KW-0560">Oxidoreductase</keyword>
<evidence type="ECO:0000256" key="11">
    <source>
        <dbReference type="ARBA" id="ARBA00023033"/>
    </source>
</evidence>
<keyword evidence="7 13" id="KW-0479">Metal-binding</keyword>
<evidence type="ECO:0000313" key="16">
    <source>
        <dbReference type="Proteomes" id="UP000292702"/>
    </source>
</evidence>
<reference evidence="15 16" key="1">
    <citation type="submission" date="2018-11" db="EMBL/GenBank/DDBJ databases">
        <title>Genome assembly of Steccherinum ochraceum LE-BIN_3174, the white-rot fungus of the Steccherinaceae family (The Residual Polyporoid clade, Polyporales, Basidiomycota).</title>
        <authorList>
            <person name="Fedorova T.V."/>
            <person name="Glazunova O.A."/>
            <person name="Landesman E.O."/>
            <person name="Moiseenko K.V."/>
            <person name="Psurtseva N.V."/>
            <person name="Savinova O.S."/>
            <person name="Shakhova N.V."/>
            <person name="Tyazhelova T.V."/>
            <person name="Vasina D.V."/>
        </authorList>
    </citation>
    <scope>NUCLEOTIDE SEQUENCE [LARGE SCALE GENOMIC DNA]</scope>
    <source>
        <strain evidence="15 16">LE-BIN_3174</strain>
    </source>
</reference>
<dbReference type="InterPro" id="IPR036396">
    <property type="entry name" value="Cyt_P450_sf"/>
</dbReference>
<comment type="subcellular location">
    <subcellularLocation>
        <location evidence="2">Membrane</location>
        <topology evidence="2">Single-pass membrane protein</topology>
    </subcellularLocation>
</comment>
<evidence type="ECO:0000256" key="6">
    <source>
        <dbReference type="ARBA" id="ARBA00022692"/>
    </source>
</evidence>
<evidence type="ECO:0000256" key="10">
    <source>
        <dbReference type="ARBA" id="ARBA00023004"/>
    </source>
</evidence>
<evidence type="ECO:0008006" key="17">
    <source>
        <dbReference type="Google" id="ProtNLM"/>
    </source>
</evidence>
<keyword evidence="8" id="KW-1133">Transmembrane helix</keyword>
<dbReference type="PANTHER" id="PTHR46300:SF7">
    <property type="entry name" value="P450, PUTATIVE (EUROFUNG)-RELATED"/>
    <property type="match status" value="1"/>
</dbReference>
<evidence type="ECO:0000256" key="1">
    <source>
        <dbReference type="ARBA" id="ARBA00001971"/>
    </source>
</evidence>
<dbReference type="Gene3D" id="1.10.630.10">
    <property type="entry name" value="Cytochrome P450"/>
    <property type="match status" value="1"/>
</dbReference>
<proteinExistence type="inferred from homology"/>
<evidence type="ECO:0000256" key="3">
    <source>
        <dbReference type="ARBA" id="ARBA00005179"/>
    </source>
</evidence>
<dbReference type="Proteomes" id="UP000292702">
    <property type="component" value="Unassembled WGS sequence"/>
</dbReference>
<dbReference type="OrthoDB" id="1470350at2759"/>
<evidence type="ECO:0000256" key="2">
    <source>
        <dbReference type="ARBA" id="ARBA00004167"/>
    </source>
</evidence>
<comment type="similarity">
    <text evidence="4 14">Belongs to the cytochrome P450 family.</text>
</comment>
<evidence type="ECO:0000256" key="12">
    <source>
        <dbReference type="ARBA" id="ARBA00023136"/>
    </source>
</evidence>
<dbReference type="InterPro" id="IPR017972">
    <property type="entry name" value="Cyt_P450_CS"/>
</dbReference>
<evidence type="ECO:0000256" key="5">
    <source>
        <dbReference type="ARBA" id="ARBA00022617"/>
    </source>
</evidence>
<keyword evidence="11 14" id="KW-0503">Monooxygenase</keyword>
<evidence type="ECO:0000256" key="14">
    <source>
        <dbReference type="RuleBase" id="RU000461"/>
    </source>
</evidence>
<dbReference type="CDD" id="cd11065">
    <property type="entry name" value="CYP64-like"/>
    <property type="match status" value="1"/>
</dbReference>
<evidence type="ECO:0000256" key="13">
    <source>
        <dbReference type="PIRSR" id="PIRSR602401-1"/>
    </source>
</evidence>
<keyword evidence="5 13" id="KW-0349">Heme</keyword>
<comment type="pathway">
    <text evidence="3">Secondary metabolite biosynthesis.</text>
</comment>
<dbReference type="AlphaFoldDB" id="A0A4R0RIG2"/>
<evidence type="ECO:0000256" key="8">
    <source>
        <dbReference type="ARBA" id="ARBA00022989"/>
    </source>
</evidence>
<gene>
    <name evidence="15" type="ORF">EIP91_001140</name>
</gene>
<feature type="binding site" description="axial binding residue" evidence="13">
    <location>
        <position position="433"/>
    </location>
    <ligand>
        <name>heme</name>
        <dbReference type="ChEBI" id="CHEBI:30413"/>
    </ligand>
    <ligandPart>
        <name>Fe</name>
        <dbReference type="ChEBI" id="CHEBI:18248"/>
    </ligandPart>
</feature>